<dbReference type="PROSITE" id="PS50042">
    <property type="entry name" value="CNMP_BINDING_3"/>
    <property type="match status" value="1"/>
</dbReference>
<accession>A0A8H2QSJ6</accession>
<sequence>MNFFQMNLFSNIHDYSTRKNGKKAQSMITFVNKNKRMGGKMDYKYLIDLLDQKNYKIQTKKRKSHIIYQGSEQSHTYVLKEGIVKTSILQRDGRKFNLSYLKGPDIVSILKDEYSDTTDSPLSIRVESETASYYPVPRVEFWDIINENPKLQDFIKDYYRRNLNMAILRQRMMLMNGKIGAVSSFLYYMAREFGVEAQGGALIDLVITNDDLAAFCGISTPNSVNRILHKLKEEGIIQMEGKKILVRDQGYFKQYLI</sequence>
<keyword evidence="3" id="KW-0804">Transcription</keyword>
<dbReference type="InterPro" id="IPR018490">
    <property type="entry name" value="cNMP-bd_dom_sf"/>
</dbReference>
<dbReference type="PROSITE" id="PS51063">
    <property type="entry name" value="HTH_CRP_2"/>
    <property type="match status" value="1"/>
</dbReference>
<name>A0A8H2QSJ6_9FIRM</name>
<keyword evidence="2" id="KW-0238">DNA-binding</keyword>
<evidence type="ECO:0000259" key="4">
    <source>
        <dbReference type="PROSITE" id="PS50042"/>
    </source>
</evidence>
<dbReference type="InterPro" id="IPR036388">
    <property type="entry name" value="WH-like_DNA-bd_sf"/>
</dbReference>
<feature type="domain" description="HTH crp-type" evidence="5">
    <location>
        <begin position="176"/>
        <end position="250"/>
    </location>
</feature>
<dbReference type="InterPro" id="IPR036390">
    <property type="entry name" value="WH_DNA-bd_sf"/>
</dbReference>
<evidence type="ECO:0000313" key="7">
    <source>
        <dbReference type="Proteomes" id="UP000377798"/>
    </source>
</evidence>
<dbReference type="InterPro" id="IPR000595">
    <property type="entry name" value="cNMP-bd_dom"/>
</dbReference>
<evidence type="ECO:0000256" key="2">
    <source>
        <dbReference type="ARBA" id="ARBA00023125"/>
    </source>
</evidence>
<evidence type="ECO:0000256" key="1">
    <source>
        <dbReference type="ARBA" id="ARBA00023015"/>
    </source>
</evidence>
<dbReference type="InterPro" id="IPR012318">
    <property type="entry name" value="HTH_CRP"/>
</dbReference>
<protein>
    <submittedName>
        <fullName evidence="6">Listeriolysin regulatory protein</fullName>
    </submittedName>
</protein>
<organism evidence="6 7">
    <name type="scientific">Urinicoccus massiliensis</name>
    <dbReference type="NCBI Taxonomy" id="1723382"/>
    <lineage>
        <taxon>Bacteria</taxon>
        <taxon>Bacillati</taxon>
        <taxon>Bacillota</taxon>
        <taxon>Tissierellia</taxon>
        <taxon>Tissierellales</taxon>
        <taxon>Peptoniphilaceae</taxon>
        <taxon>Urinicoccus</taxon>
    </lineage>
</organism>
<dbReference type="SUPFAM" id="SSF46785">
    <property type="entry name" value="Winged helix' DNA-binding domain"/>
    <property type="match status" value="1"/>
</dbReference>
<keyword evidence="1" id="KW-0805">Transcription regulation</keyword>
<dbReference type="Proteomes" id="UP000377798">
    <property type="component" value="Unassembled WGS sequence"/>
</dbReference>
<proteinExistence type="predicted"/>
<dbReference type="AlphaFoldDB" id="A0A8H2QSJ6"/>
<evidence type="ECO:0000256" key="3">
    <source>
        <dbReference type="ARBA" id="ARBA00023163"/>
    </source>
</evidence>
<dbReference type="Gene3D" id="2.60.120.10">
    <property type="entry name" value="Jelly Rolls"/>
    <property type="match status" value="1"/>
</dbReference>
<dbReference type="EMBL" id="CAACYI010000001">
    <property type="protein sequence ID" value="VFB16976.1"/>
    <property type="molecule type" value="Genomic_DNA"/>
</dbReference>
<keyword evidence="7" id="KW-1185">Reference proteome</keyword>
<dbReference type="Gene3D" id="1.10.10.10">
    <property type="entry name" value="Winged helix-like DNA-binding domain superfamily/Winged helix DNA-binding domain"/>
    <property type="match status" value="1"/>
</dbReference>
<reference evidence="6 7" key="1">
    <citation type="submission" date="2019-02" db="EMBL/GenBank/DDBJ databases">
        <authorList>
            <consortium name="Pathogen Informatics"/>
        </authorList>
    </citation>
    <scope>NUCLEOTIDE SEQUENCE [LARGE SCALE GENOMIC DNA]</scope>
    <source>
        <strain evidence="6 7">3012STDY7089603</strain>
    </source>
</reference>
<dbReference type="Pfam" id="PF13545">
    <property type="entry name" value="HTH_Crp_2"/>
    <property type="match status" value="1"/>
</dbReference>
<evidence type="ECO:0000313" key="6">
    <source>
        <dbReference type="EMBL" id="VFB16976.1"/>
    </source>
</evidence>
<dbReference type="SMART" id="SM00419">
    <property type="entry name" value="HTH_CRP"/>
    <property type="match status" value="1"/>
</dbReference>
<dbReference type="GO" id="GO:0003677">
    <property type="term" value="F:DNA binding"/>
    <property type="evidence" value="ECO:0007669"/>
    <property type="project" value="UniProtKB-KW"/>
</dbReference>
<dbReference type="SUPFAM" id="SSF51206">
    <property type="entry name" value="cAMP-binding domain-like"/>
    <property type="match status" value="1"/>
</dbReference>
<dbReference type="GO" id="GO:0006355">
    <property type="term" value="P:regulation of DNA-templated transcription"/>
    <property type="evidence" value="ECO:0007669"/>
    <property type="project" value="InterPro"/>
</dbReference>
<feature type="domain" description="Cyclic nucleotide-binding" evidence="4">
    <location>
        <begin position="46"/>
        <end position="162"/>
    </location>
</feature>
<dbReference type="CDD" id="cd00038">
    <property type="entry name" value="CAP_ED"/>
    <property type="match status" value="1"/>
</dbReference>
<gene>
    <name evidence="6" type="primary">prfA_2</name>
    <name evidence="6" type="ORF">NCTC13150_01552</name>
</gene>
<comment type="caution">
    <text evidence="6">The sequence shown here is derived from an EMBL/GenBank/DDBJ whole genome shotgun (WGS) entry which is preliminary data.</text>
</comment>
<dbReference type="InterPro" id="IPR014710">
    <property type="entry name" value="RmlC-like_jellyroll"/>
</dbReference>
<evidence type="ECO:0000259" key="5">
    <source>
        <dbReference type="PROSITE" id="PS51063"/>
    </source>
</evidence>